<dbReference type="OrthoDB" id="5342507at2759"/>
<keyword evidence="4" id="KW-1185">Reference proteome</keyword>
<feature type="compositionally biased region" description="Basic and acidic residues" evidence="1">
    <location>
        <begin position="205"/>
        <end position="222"/>
    </location>
</feature>
<feature type="transmembrane region" description="Helical" evidence="2">
    <location>
        <begin position="80"/>
        <end position="99"/>
    </location>
</feature>
<dbReference type="Proteomes" id="UP000030816">
    <property type="component" value="Unassembled WGS sequence"/>
</dbReference>
<sequence>MGAKSGLALKSLQWLIRGAQFLGAALILGIYAYFLAALHNHNLPIDTSARAVTGIAGAAALYALVGLVLLCCVAGLAVTAFVAMVLDVCFIGCFIYVAVVNKHGAGSCTGYLDTPFGQGRSDSKAAGNKDGFTALPSFHTACRLQTACMAVAIIAIFLFVLSMFMEVALVRHRRKERRFGPSPANNYTSGYAGGGFFGRFRRRKDPAPLDDANRLPEHTHPDQLDYARQSSATENTAVNHDGLADHHKQEPGYGSQPQATTGAWHTTPQMSGVPPRSYRYGDGVYERA</sequence>
<dbReference type="AlphaFoldDB" id="A0A0B2WJM2"/>
<evidence type="ECO:0008006" key="5">
    <source>
        <dbReference type="Google" id="ProtNLM"/>
    </source>
</evidence>
<evidence type="ECO:0000313" key="3">
    <source>
        <dbReference type="EMBL" id="KHN94138.1"/>
    </source>
</evidence>
<protein>
    <recommendedName>
        <fullName evidence="5">MARVEL domain-containing protein</fullName>
    </recommendedName>
</protein>
<feature type="transmembrane region" description="Helical" evidence="2">
    <location>
        <begin position="144"/>
        <end position="169"/>
    </location>
</feature>
<feature type="region of interest" description="Disordered" evidence="1">
    <location>
        <begin position="242"/>
        <end position="288"/>
    </location>
</feature>
<name>A0A0B2WJM2_METAS</name>
<reference evidence="3 4" key="1">
    <citation type="journal article" date="2014" name="Proc. Natl. Acad. Sci. U.S.A.">
        <title>Trajectory and genomic determinants of fungal-pathogen speciation and host adaptation.</title>
        <authorList>
            <person name="Hu X."/>
            <person name="Xiao G."/>
            <person name="Zheng P."/>
            <person name="Shang Y."/>
            <person name="Su Y."/>
            <person name="Zhang X."/>
            <person name="Liu X."/>
            <person name="Zhan S."/>
            <person name="St Leger R.J."/>
            <person name="Wang C."/>
        </authorList>
    </citation>
    <scope>NUCLEOTIDE SEQUENCE [LARGE SCALE GENOMIC DNA]</scope>
    <source>
        <strain evidence="3 4">ARSEF 1941</strain>
    </source>
</reference>
<keyword evidence="2" id="KW-0812">Transmembrane</keyword>
<dbReference type="HOGENOM" id="CLU_057540_1_0_1"/>
<keyword evidence="2" id="KW-1133">Transmembrane helix</keyword>
<proteinExistence type="predicted"/>
<dbReference type="EMBL" id="AZHE01000040">
    <property type="protein sequence ID" value="KHN94138.1"/>
    <property type="molecule type" value="Genomic_DNA"/>
</dbReference>
<dbReference type="RefSeq" id="XP_040675204.1">
    <property type="nucleotide sequence ID" value="XM_040826776.1"/>
</dbReference>
<organism evidence="3 4">
    <name type="scientific">Metarhizium album (strain ARSEF 1941)</name>
    <dbReference type="NCBI Taxonomy" id="1081103"/>
    <lineage>
        <taxon>Eukaryota</taxon>
        <taxon>Fungi</taxon>
        <taxon>Dikarya</taxon>
        <taxon>Ascomycota</taxon>
        <taxon>Pezizomycotina</taxon>
        <taxon>Sordariomycetes</taxon>
        <taxon>Hypocreomycetidae</taxon>
        <taxon>Hypocreales</taxon>
        <taxon>Clavicipitaceae</taxon>
        <taxon>Metarhizium</taxon>
    </lineage>
</organism>
<accession>A0A0B2WJM2</accession>
<feature type="transmembrane region" description="Helical" evidence="2">
    <location>
        <begin position="21"/>
        <end position="39"/>
    </location>
</feature>
<dbReference type="GeneID" id="63742433"/>
<evidence type="ECO:0000256" key="2">
    <source>
        <dbReference type="SAM" id="Phobius"/>
    </source>
</evidence>
<feature type="transmembrane region" description="Helical" evidence="2">
    <location>
        <begin position="51"/>
        <end position="73"/>
    </location>
</feature>
<comment type="caution">
    <text evidence="3">The sequence shown here is derived from an EMBL/GenBank/DDBJ whole genome shotgun (WGS) entry which is preliminary data.</text>
</comment>
<evidence type="ECO:0000256" key="1">
    <source>
        <dbReference type="SAM" id="MobiDB-lite"/>
    </source>
</evidence>
<keyword evidence="2" id="KW-0472">Membrane</keyword>
<gene>
    <name evidence="3" type="ORF">MAM_07978</name>
</gene>
<feature type="compositionally biased region" description="Polar residues" evidence="1">
    <location>
        <begin position="255"/>
        <end position="270"/>
    </location>
</feature>
<evidence type="ECO:0000313" key="4">
    <source>
        <dbReference type="Proteomes" id="UP000030816"/>
    </source>
</evidence>
<feature type="region of interest" description="Disordered" evidence="1">
    <location>
        <begin position="202"/>
        <end position="222"/>
    </location>
</feature>